<gene>
    <name evidence="5" type="ORF">C8A00DRAFT_12065</name>
</gene>
<proteinExistence type="predicted"/>
<dbReference type="EMBL" id="MU856856">
    <property type="protein sequence ID" value="KAK4157054.1"/>
    <property type="molecule type" value="Genomic_DNA"/>
</dbReference>
<keyword evidence="6" id="KW-1185">Reference proteome</keyword>
<evidence type="ECO:0000256" key="3">
    <source>
        <dbReference type="SAM" id="SignalP"/>
    </source>
</evidence>
<name>A0AAN6VTH5_9PEZI</name>
<feature type="transmembrane region" description="Helical" evidence="2">
    <location>
        <begin position="527"/>
        <end position="548"/>
    </location>
</feature>
<evidence type="ECO:0000256" key="2">
    <source>
        <dbReference type="SAM" id="Phobius"/>
    </source>
</evidence>
<feature type="chain" id="PRO_5042906962" description="Pyrroloquinoline quinone-dependent pyranose dehydrogenase beta-propeller domain-containing protein" evidence="3">
    <location>
        <begin position="22"/>
        <end position="549"/>
    </location>
</feature>
<feature type="domain" description="Pyrroloquinoline quinone-dependent pyranose dehydrogenase beta-propeller" evidence="4">
    <location>
        <begin position="60"/>
        <end position="478"/>
    </location>
</feature>
<feature type="signal peptide" evidence="3">
    <location>
        <begin position="1"/>
        <end position="21"/>
    </location>
</feature>
<protein>
    <recommendedName>
        <fullName evidence="4">Pyrroloquinoline quinone-dependent pyranose dehydrogenase beta-propeller domain-containing protein</fullName>
    </recommendedName>
</protein>
<reference evidence="5" key="2">
    <citation type="submission" date="2023-05" db="EMBL/GenBank/DDBJ databases">
        <authorList>
            <consortium name="Lawrence Berkeley National Laboratory"/>
            <person name="Steindorff A."/>
            <person name="Hensen N."/>
            <person name="Bonometti L."/>
            <person name="Westerberg I."/>
            <person name="Brannstrom I.O."/>
            <person name="Guillou S."/>
            <person name="Cros-Aarteil S."/>
            <person name="Calhoun S."/>
            <person name="Haridas S."/>
            <person name="Kuo A."/>
            <person name="Mondo S."/>
            <person name="Pangilinan J."/>
            <person name="Riley R."/>
            <person name="Labutti K."/>
            <person name="Andreopoulos B."/>
            <person name="Lipzen A."/>
            <person name="Chen C."/>
            <person name="Yanf M."/>
            <person name="Daum C."/>
            <person name="Ng V."/>
            <person name="Clum A."/>
            <person name="Ohm R."/>
            <person name="Martin F."/>
            <person name="Silar P."/>
            <person name="Natvig D."/>
            <person name="Lalanne C."/>
            <person name="Gautier V."/>
            <person name="Ament-Velasquez S.L."/>
            <person name="Kruys A."/>
            <person name="Hutchinson M.I."/>
            <person name="Powell A.J."/>
            <person name="Barry K."/>
            <person name="Miller A.N."/>
            <person name="Grigoriev I.V."/>
            <person name="Debuchy R."/>
            <person name="Gladieux P."/>
            <person name="Thoren M.H."/>
            <person name="Johannesson H."/>
        </authorList>
    </citation>
    <scope>NUCLEOTIDE SEQUENCE</scope>
    <source>
        <strain evidence="5">CBS 538.74</strain>
    </source>
</reference>
<dbReference type="InterPro" id="IPR011042">
    <property type="entry name" value="6-blade_b-propeller_TolB-like"/>
</dbReference>
<evidence type="ECO:0000313" key="6">
    <source>
        <dbReference type="Proteomes" id="UP001302745"/>
    </source>
</evidence>
<evidence type="ECO:0000313" key="5">
    <source>
        <dbReference type="EMBL" id="KAK4157054.1"/>
    </source>
</evidence>
<dbReference type="AlphaFoldDB" id="A0AAN6VTH5"/>
<sequence>MTPLFKRAAAAALLLSSSVGAQETTVTSTVTSVSQETTVTTAASSATGCATVLTPSYSAPVVAKGWKAQLVATGLSRPRGIKFDSNGGLLVVEAGARLTHLAFNDNGGTCLSVKTNTTVFTDEDVSLDTHTPPQLNHGLELSEDGRTLYVSTSENVDRHMYDPDTMTVTNLTRLVVNMSHADGGGHVSRTLLLSRKQPDLLLVSRGSDGNLDPLAADESTGVSQIRAFNISAANTTDIQRPYSYPTDGILIGWGLRNSVGVAEHPTTGGLYSVENSADEIARLGRDIHEDNPGEELNFHGFLNDTSSLGANHGYPSCFALWNTTDNFPSLGKLQVGDQFALANNASTNDTACAEHTTSPRLTFRAHTAPLDIKFSPGSGNGSNKAFISFHGSWNRDHPAGYKLSYVDFSAETGEPVAASDSLTAVKDVLTAPDVSACGGGAPGGPAACFRPVGMAFDATGERLFVSSDATGEIWVVMRDGHGDDGSSTTTTTTGAGGGNNGTPTGTGAPESSTSTAAAVRGVEYRGMGGWVVGVVTAVMVAVGGLGFAA</sequence>
<dbReference type="InterPro" id="IPR011041">
    <property type="entry name" value="Quinoprot_gluc/sorb_DH_b-prop"/>
</dbReference>
<organism evidence="5 6">
    <name type="scientific">Chaetomidium leptoderma</name>
    <dbReference type="NCBI Taxonomy" id="669021"/>
    <lineage>
        <taxon>Eukaryota</taxon>
        <taxon>Fungi</taxon>
        <taxon>Dikarya</taxon>
        <taxon>Ascomycota</taxon>
        <taxon>Pezizomycotina</taxon>
        <taxon>Sordariomycetes</taxon>
        <taxon>Sordariomycetidae</taxon>
        <taxon>Sordariales</taxon>
        <taxon>Chaetomiaceae</taxon>
        <taxon>Chaetomidium</taxon>
    </lineage>
</organism>
<accession>A0AAN6VTH5</accession>
<evidence type="ECO:0000256" key="1">
    <source>
        <dbReference type="SAM" id="MobiDB-lite"/>
    </source>
</evidence>
<dbReference type="Pfam" id="PF22807">
    <property type="entry name" value="TrAA12"/>
    <property type="match status" value="1"/>
</dbReference>
<keyword evidence="3" id="KW-0732">Signal</keyword>
<evidence type="ECO:0000259" key="4">
    <source>
        <dbReference type="Pfam" id="PF22807"/>
    </source>
</evidence>
<keyword evidence="2" id="KW-0812">Transmembrane</keyword>
<dbReference type="Proteomes" id="UP001302745">
    <property type="component" value="Unassembled WGS sequence"/>
</dbReference>
<feature type="region of interest" description="Disordered" evidence="1">
    <location>
        <begin position="479"/>
        <end position="514"/>
    </location>
</feature>
<dbReference type="SUPFAM" id="SSF50952">
    <property type="entry name" value="Soluble quinoprotein glucose dehydrogenase"/>
    <property type="match status" value="1"/>
</dbReference>
<keyword evidence="2" id="KW-0472">Membrane</keyword>
<comment type="caution">
    <text evidence="5">The sequence shown here is derived from an EMBL/GenBank/DDBJ whole genome shotgun (WGS) entry which is preliminary data.</text>
</comment>
<keyword evidence="2" id="KW-1133">Transmembrane helix</keyword>
<dbReference type="Gene3D" id="2.120.10.30">
    <property type="entry name" value="TolB, C-terminal domain"/>
    <property type="match status" value="1"/>
</dbReference>
<reference evidence="5" key="1">
    <citation type="journal article" date="2023" name="Mol. Phylogenet. Evol.">
        <title>Genome-scale phylogeny and comparative genomics of the fungal order Sordariales.</title>
        <authorList>
            <person name="Hensen N."/>
            <person name="Bonometti L."/>
            <person name="Westerberg I."/>
            <person name="Brannstrom I.O."/>
            <person name="Guillou S."/>
            <person name="Cros-Aarteil S."/>
            <person name="Calhoun S."/>
            <person name="Haridas S."/>
            <person name="Kuo A."/>
            <person name="Mondo S."/>
            <person name="Pangilinan J."/>
            <person name="Riley R."/>
            <person name="LaButti K."/>
            <person name="Andreopoulos B."/>
            <person name="Lipzen A."/>
            <person name="Chen C."/>
            <person name="Yan M."/>
            <person name="Daum C."/>
            <person name="Ng V."/>
            <person name="Clum A."/>
            <person name="Steindorff A."/>
            <person name="Ohm R.A."/>
            <person name="Martin F."/>
            <person name="Silar P."/>
            <person name="Natvig D.O."/>
            <person name="Lalanne C."/>
            <person name="Gautier V."/>
            <person name="Ament-Velasquez S.L."/>
            <person name="Kruys A."/>
            <person name="Hutchinson M.I."/>
            <person name="Powell A.J."/>
            <person name="Barry K."/>
            <person name="Miller A.N."/>
            <person name="Grigoriev I.V."/>
            <person name="Debuchy R."/>
            <person name="Gladieux P."/>
            <person name="Hiltunen Thoren M."/>
            <person name="Johannesson H."/>
        </authorList>
    </citation>
    <scope>NUCLEOTIDE SEQUENCE</scope>
    <source>
        <strain evidence="5">CBS 538.74</strain>
    </source>
</reference>
<dbReference type="InterPro" id="IPR054539">
    <property type="entry name" value="Beta-prop_PDH"/>
</dbReference>